<protein>
    <submittedName>
        <fullName evidence="1 2">Uncharacterized protein</fullName>
    </submittedName>
</protein>
<name>T1EYZ1_HELRO</name>
<dbReference type="GeneID" id="20201791"/>
<dbReference type="RefSeq" id="XP_009010839.1">
    <property type="nucleotide sequence ID" value="XM_009012591.1"/>
</dbReference>
<dbReference type="EMBL" id="AMQM01002646">
    <property type="status" value="NOT_ANNOTATED_CDS"/>
    <property type="molecule type" value="Genomic_DNA"/>
</dbReference>
<evidence type="ECO:0000313" key="3">
    <source>
        <dbReference type="Proteomes" id="UP000015101"/>
    </source>
</evidence>
<dbReference type="Proteomes" id="UP000015101">
    <property type="component" value="Unassembled WGS sequence"/>
</dbReference>
<reference evidence="3" key="1">
    <citation type="submission" date="2012-12" db="EMBL/GenBank/DDBJ databases">
        <authorList>
            <person name="Hellsten U."/>
            <person name="Grimwood J."/>
            <person name="Chapman J.A."/>
            <person name="Shapiro H."/>
            <person name="Aerts A."/>
            <person name="Otillar R.P."/>
            <person name="Terry A.Y."/>
            <person name="Boore J.L."/>
            <person name="Simakov O."/>
            <person name="Marletaz F."/>
            <person name="Cho S.-J."/>
            <person name="Edsinger-Gonzales E."/>
            <person name="Havlak P."/>
            <person name="Kuo D.-H."/>
            <person name="Larsson T."/>
            <person name="Lv J."/>
            <person name="Arendt D."/>
            <person name="Savage R."/>
            <person name="Osoegawa K."/>
            <person name="de Jong P."/>
            <person name="Lindberg D.R."/>
            <person name="Seaver E.C."/>
            <person name="Weisblat D.A."/>
            <person name="Putnam N.H."/>
            <person name="Grigoriev I.V."/>
            <person name="Rokhsar D.S."/>
        </authorList>
    </citation>
    <scope>NUCLEOTIDE SEQUENCE</scope>
</reference>
<keyword evidence="3" id="KW-1185">Reference proteome</keyword>
<dbReference type="InParanoid" id="T1EYZ1"/>
<dbReference type="EnsemblMetazoa" id="HelroT167072">
    <property type="protein sequence ID" value="HelroP167072"/>
    <property type="gene ID" value="HelroG167072"/>
</dbReference>
<evidence type="ECO:0000313" key="2">
    <source>
        <dbReference type="EnsemblMetazoa" id="HelroP167072"/>
    </source>
</evidence>
<evidence type="ECO:0000313" key="1">
    <source>
        <dbReference type="EMBL" id="ESO10570.1"/>
    </source>
</evidence>
<dbReference type="KEGG" id="hro:HELRODRAFT_167072"/>
<dbReference type="AlphaFoldDB" id="T1EYZ1"/>
<organism evidence="2 3">
    <name type="scientific">Helobdella robusta</name>
    <name type="common">Californian leech</name>
    <dbReference type="NCBI Taxonomy" id="6412"/>
    <lineage>
        <taxon>Eukaryota</taxon>
        <taxon>Metazoa</taxon>
        <taxon>Spiralia</taxon>
        <taxon>Lophotrochozoa</taxon>
        <taxon>Annelida</taxon>
        <taxon>Clitellata</taxon>
        <taxon>Hirudinea</taxon>
        <taxon>Rhynchobdellida</taxon>
        <taxon>Glossiphoniidae</taxon>
        <taxon>Helobdella</taxon>
    </lineage>
</organism>
<reference evidence="1 3" key="2">
    <citation type="journal article" date="2013" name="Nature">
        <title>Insights into bilaterian evolution from three spiralian genomes.</title>
        <authorList>
            <person name="Simakov O."/>
            <person name="Marletaz F."/>
            <person name="Cho S.J."/>
            <person name="Edsinger-Gonzales E."/>
            <person name="Havlak P."/>
            <person name="Hellsten U."/>
            <person name="Kuo D.H."/>
            <person name="Larsson T."/>
            <person name="Lv J."/>
            <person name="Arendt D."/>
            <person name="Savage R."/>
            <person name="Osoegawa K."/>
            <person name="de Jong P."/>
            <person name="Grimwood J."/>
            <person name="Chapman J.A."/>
            <person name="Shapiro H."/>
            <person name="Aerts A."/>
            <person name="Otillar R.P."/>
            <person name="Terry A.Y."/>
            <person name="Boore J.L."/>
            <person name="Grigoriev I.V."/>
            <person name="Lindberg D.R."/>
            <person name="Seaver E.C."/>
            <person name="Weisblat D.A."/>
            <person name="Putnam N.H."/>
            <person name="Rokhsar D.S."/>
        </authorList>
    </citation>
    <scope>NUCLEOTIDE SEQUENCE</scope>
</reference>
<dbReference type="CTD" id="20201791"/>
<reference evidence="2" key="3">
    <citation type="submission" date="2015-06" db="UniProtKB">
        <authorList>
            <consortium name="EnsemblMetazoa"/>
        </authorList>
    </citation>
    <scope>IDENTIFICATION</scope>
</reference>
<proteinExistence type="predicted"/>
<dbReference type="EMBL" id="KB095858">
    <property type="protein sequence ID" value="ESO10570.1"/>
    <property type="molecule type" value="Genomic_DNA"/>
</dbReference>
<dbReference type="HOGENOM" id="CLU_1090999_0_0_1"/>
<accession>T1EYZ1</accession>
<sequence>MKESVNSTKDGANVDANILELKNADNSTATNINITTPVTSGNEVLKVSVLVSSGLDDNLQVNQQDESYVELAVPLQHSETLKNLVNNDSTGNNDDVITYPNLSESKLSVEDIKENESESKVNDVGGNYRRPKIFSIANYTPHLQYYPVWNHYKTSDEANDILSSNIQLSEQNFEPSVATIDKSLNDKTSLARKEAGEITLNSRLLKELGPISRQDYIENINFKCNFYHKVLCDPISHCSKPTYDFNNPLSMSTRM</sequence>
<gene>
    <name evidence="2" type="primary">20201791</name>
    <name evidence="1" type="ORF">HELRODRAFT_167072</name>
</gene>